<proteinExistence type="predicted"/>
<dbReference type="VEuPathDB" id="FungiDB:CH63R_11353"/>
<dbReference type="RefSeq" id="XP_018153168.1">
    <property type="nucleotide sequence ID" value="XM_018306327.1"/>
</dbReference>
<dbReference type="GeneID" id="28870434"/>
<protein>
    <submittedName>
        <fullName evidence="2">Uncharacterized protein</fullName>
    </submittedName>
</protein>
<accession>A0A1B7XY26</accession>
<dbReference type="Proteomes" id="UP000092177">
    <property type="component" value="Chromosome 8"/>
</dbReference>
<gene>
    <name evidence="2" type="ORF">CH63R_11353</name>
</gene>
<evidence type="ECO:0000313" key="3">
    <source>
        <dbReference type="Proteomes" id="UP000092177"/>
    </source>
</evidence>
<feature type="region of interest" description="Disordered" evidence="1">
    <location>
        <begin position="72"/>
        <end position="91"/>
    </location>
</feature>
<evidence type="ECO:0000313" key="2">
    <source>
        <dbReference type="EMBL" id="OBR04650.1"/>
    </source>
</evidence>
<reference evidence="3" key="1">
    <citation type="journal article" date="2017" name="BMC Genomics">
        <title>Gapless genome assembly of Colletotrichum higginsianum reveals chromosome structure and association of transposable elements with secondary metabolite gene clusters.</title>
        <authorList>
            <person name="Dallery J.-F."/>
            <person name="Lapalu N."/>
            <person name="Zampounis A."/>
            <person name="Pigne S."/>
            <person name="Luyten I."/>
            <person name="Amselem J."/>
            <person name="Wittenberg A.H.J."/>
            <person name="Zhou S."/>
            <person name="de Queiroz M.V."/>
            <person name="Robin G.P."/>
            <person name="Auger A."/>
            <person name="Hainaut M."/>
            <person name="Henrissat B."/>
            <person name="Kim K.-T."/>
            <person name="Lee Y.-H."/>
            <person name="Lespinet O."/>
            <person name="Schwartz D.C."/>
            <person name="Thon M.R."/>
            <person name="O'Connell R.J."/>
        </authorList>
    </citation>
    <scope>NUCLEOTIDE SEQUENCE [LARGE SCALE GENOMIC DNA]</scope>
    <source>
        <strain evidence="3">IMI 349063</strain>
    </source>
</reference>
<comment type="caution">
    <text evidence="2">The sequence shown here is derived from an EMBL/GenBank/DDBJ whole genome shotgun (WGS) entry which is preliminary data.</text>
</comment>
<sequence length="265" mass="29252">MPKFPTPSRCRHNLHHAGLRLRPFFDVLDNSCFLKWAIEIHQKPFPPPGVPYLDDQQGWEDYLNFDVRTQEELEIEESTPSPEQEGRHDSPHNGIVVAAAAAAAAADDHLDSESGPLVICKPDRLSLLHGEPQASLSPTEAFLFPPFGSLTVCNPDSGEALPEEQEGVSETTQEYILSQAPASPASPLHQSFGLEDGCERAPSGDSSDVYQEEHIFFWSPETAQAVPLLPVHQPRLVTVPSPPAPPYRTLLSQNPRRRGVVFPFL</sequence>
<name>A0A1B7XY26_COLHI</name>
<dbReference type="AlphaFoldDB" id="A0A1B7XY26"/>
<organism evidence="2 3">
    <name type="scientific">Colletotrichum higginsianum (strain IMI 349063)</name>
    <name type="common">Crucifer anthracnose fungus</name>
    <dbReference type="NCBI Taxonomy" id="759273"/>
    <lineage>
        <taxon>Eukaryota</taxon>
        <taxon>Fungi</taxon>
        <taxon>Dikarya</taxon>
        <taxon>Ascomycota</taxon>
        <taxon>Pezizomycotina</taxon>
        <taxon>Sordariomycetes</taxon>
        <taxon>Hypocreomycetidae</taxon>
        <taxon>Glomerellales</taxon>
        <taxon>Glomerellaceae</taxon>
        <taxon>Colletotrichum</taxon>
        <taxon>Colletotrichum destructivum species complex</taxon>
    </lineage>
</organism>
<dbReference type="OrthoDB" id="4836623at2759"/>
<evidence type="ECO:0000256" key="1">
    <source>
        <dbReference type="SAM" id="MobiDB-lite"/>
    </source>
</evidence>
<keyword evidence="3" id="KW-1185">Reference proteome</keyword>
<dbReference type="KEGG" id="chig:CH63R_11353"/>
<dbReference type="EMBL" id="LTAN01000008">
    <property type="protein sequence ID" value="OBR04650.1"/>
    <property type="molecule type" value="Genomic_DNA"/>
</dbReference>